<feature type="chain" id="PRO_5012689086" evidence="2">
    <location>
        <begin position="22"/>
        <end position="441"/>
    </location>
</feature>
<keyword evidence="4" id="KW-1185">Reference proteome</keyword>
<dbReference type="AlphaFoldDB" id="A0A1Y3B9Y0"/>
<gene>
    <name evidence="3" type="ORF">BLA29_005569</name>
</gene>
<evidence type="ECO:0000256" key="2">
    <source>
        <dbReference type="SAM" id="SignalP"/>
    </source>
</evidence>
<protein>
    <submittedName>
        <fullName evidence="3">Uncharacterized protein</fullName>
    </submittedName>
</protein>
<dbReference type="Proteomes" id="UP000194236">
    <property type="component" value="Unassembled WGS sequence"/>
</dbReference>
<accession>A0A1Y3B9Y0</accession>
<organism evidence="3 4">
    <name type="scientific">Euroglyphus maynei</name>
    <name type="common">Mayne's house dust mite</name>
    <dbReference type="NCBI Taxonomy" id="6958"/>
    <lineage>
        <taxon>Eukaryota</taxon>
        <taxon>Metazoa</taxon>
        <taxon>Ecdysozoa</taxon>
        <taxon>Arthropoda</taxon>
        <taxon>Chelicerata</taxon>
        <taxon>Arachnida</taxon>
        <taxon>Acari</taxon>
        <taxon>Acariformes</taxon>
        <taxon>Sarcoptiformes</taxon>
        <taxon>Astigmata</taxon>
        <taxon>Psoroptidia</taxon>
        <taxon>Analgoidea</taxon>
        <taxon>Pyroglyphidae</taxon>
        <taxon>Pyroglyphinae</taxon>
        <taxon>Euroglyphus</taxon>
    </lineage>
</organism>
<feature type="region of interest" description="Disordered" evidence="1">
    <location>
        <begin position="194"/>
        <end position="220"/>
    </location>
</feature>
<evidence type="ECO:0000256" key="1">
    <source>
        <dbReference type="SAM" id="MobiDB-lite"/>
    </source>
</evidence>
<dbReference type="OrthoDB" id="10377037at2759"/>
<feature type="signal peptide" evidence="2">
    <location>
        <begin position="1"/>
        <end position="21"/>
    </location>
</feature>
<reference evidence="3 4" key="1">
    <citation type="submission" date="2017-03" db="EMBL/GenBank/DDBJ databases">
        <title>Genome Survey of Euroglyphus maynei.</title>
        <authorList>
            <person name="Arlian L.G."/>
            <person name="Morgan M.S."/>
            <person name="Rider S.D."/>
        </authorList>
    </citation>
    <scope>NUCLEOTIDE SEQUENCE [LARGE SCALE GENOMIC DNA]</scope>
    <source>
        <strain evidence="3">Arlian Lab</strain>
        <tissue evidence="3">Whole body</tissue>
    </source>
</reference>
<feature type="non-terminal residue" evidence="3">
    <location>
        <position position="441"/>
    </location>
</feature>
<dbReference type="EMBL" id="MUJZ01036241">
    <property type="protein sequence ID" value="OTF76703.1"/>
    <property type="molecule type" value="Genomic_DNA"/>
</dbReference>
<evidence type="ECO:0000313" key="3">
    <source>
        <dbReference type="EMBL" id="OTF76703.1"/>
    </source>
</evidence>
<comment type="caution">
    <text evidence="3">The sequence shown here is derived from an EMBL/GenBank/DDBJ whole genome shotgun (WGS) entry which is preliminary data.</text>
</comment>
<evidence type="ECO:0000313" key="4">
    <source>
        <dbReference type="Proteomes" id="UP000194236"/>
    </source>
</evidence>
<proteinExistence type="predicted"/>
<sequence>MKSHLVFVLMAFVLCTNLIHCKTIAIPEQSSQTTMATSTNIDENKSDLHRVRLVSTSNDNDDEKRKVWLLPSFGESMINLADDNKMANSTSCSEQCKDYFGNSSDDSEKFQSCINGCRYYTINLIFTQQNISAGYTSSLSSVQSGCSNSCLKVYKNDTKSRSICNFGCRLADAQTKESKTKPIITIASVAAHEDSTHDNIVPDTTESAKSTSDDEKNDDERTFSMFIPIPIRTITTANELEGNSQPENLDGIFSQDNSPSSLSRMMMSMVRSMAERARQMIDFARTQQQKMEDSRFSMDFGSSSNTGGASGDAVSVERSMSVMMTKDKDGHNKFVVMRKPPKITIHRAWNPLGMDLDRFNTEKATDLNQRLKQLEHESEEGLNGNKLRVLVPWKWSGGWDSNRGQQEQNTDDDRFGSRIIHRLTSFGLPPNQQNNDDLSHD</sequence>
<keyword evidence="2" id="KW-0732">Signal</keyword>
<name>A0A1Y3B9Y0_EURMA</name>
<feature type="compositionally biased region" description="Basic and acidic residues" evidence="1">
    <location>
        <begin position="211"/>
        <end position="220"/>
    </location>
</feature>